<name>A0A4R0JJU1_9ACTN</name>
<gene>
    <name evidence="1" type="ORF">E0H75_31740</name>
</gene>
<dbReference type="AlphaFoldDB" id="A0A4R0JJU1"/>
<reference evidence="1 2" key="1">
    <citation type="submission" date="2019-02" db="EMBL/GenBank/DDBJ databases">
        <title>Kribbella capetownensis sp. nov. and Kribbella speibonae sp. nov., isolated from soil.</title>
        <authorList>
            <person name="Curtis S.M."/>
            <person name="Norton I."/>
            <person name="Everest G.J."/>
            <person name="Meyers P.R."/>
        </authorList>
    </citation>
    <scope>NUCLEOTIDE SEQUENCE [LARGE SCALE GENOMIC DNA]</scope>
    <source>
        <strain evidence="1 2">YM53</strain>
    </source>
</reference>
<dbReference type="EMBL" id="SJKD01000008">
    <property type="protein sequence ID" value="TCC45086.1"/>
    <property type="molecule type" value="Genomic_DNA"/>
</dbReference>
<dbReference type="RefSeq" id="WP_131517389.1">
    <property type="nucleotide sequence ID" value="NZ_SJKD01000008.1"/>
</dbReference>
<dbReference type="Proteomes" id="UP000293342">
    <property type="component" value="Unassembled WGS sequence"/>
</dbReference>
<keyword evidence="2" id="KW-1185">Reference proteome</keyword>
<evidence type="ECO:0000313" key="2">
    <source>
        <dbReference type="Proteomes" id="UP000293342"/>
    </source>
</evidence>
<sequence>MRTPTTSPAEAARLIRADQRLLLERIDGLTETELRAPYRVTAGPLGHFCDSLHDLTAHILMWDEINLAVLCEAKAGRLHWSLDPRWETAEIGSALNVGGVEAGRHIPSDLLLHRFHSVGAAFLGEIEQYDEASWADASTGGGFDGGIGALAEYVCTTPDGFLFSHAARHLTPAAVPA</sequence>
<evidence type="ECO:0008006" key="3">
    <source>
        <dbReference type="Google" id="ProtNLM"/>
    </source>
</evidence>
<dbReference type="Gene3D" id="1.20.120.450">
    <property type="entry name" value="dinb family like domain"/>
    <property type="match status" value="1"/>
</dbReference>
<proteinExistence type="predicted"/>
<accession>A0A4R0JJU1</accession>
<comment type="caution">
    <text evidence="1">The sequence shown here is derived from an EMBL/GenBank/DDBJ whole genome shotgun (WGS) entry which is preliminary data.</text>
</comment>
<organism evidence="1 2">
    <name type="scientific">Kribbella capetownensis</name>
    <dbReference type="NCBI Taxonomy" id="1572659"/>
    <lineage>
        <taxon>Bacteria</taxon>
        <taxon>Bacillati</taxon>
        <taxon>Actinomycetota</taxon>
        <taxon>Actinomycetes</taxon>
        <taxon>Propionibacteriales</taxon>
        <taxon>Kribbellaceae</taxon>
        <taxon>Kribbella</taxon>
    </lineage>
</organism>
<dbReference type="SUPFAM" id="SSF109854">
    <property type="entry name" value="DinB/YfiT-like putative metalloenzymes"/>
    <property type="match status" value="1"/>
</dbReference>
<dbReference type="InterPro" id="IPR034660">
    <property type="entry name" value="DinB/YfiT-like"/>
</dbReference>
<evidence type="ECO:0000313" key="1">
    <source>
        <dbReference type="EMBL" id="TCC45086.1"/>
    </source>
</evidence>
<protein>
    <recommendedName>
        <fullName evidence="3">DinB family protein</fullName>
    </recommendedName>
</protein>
<dbReference type="OrthoDB" id="3826178at2"/>